<dbReference type="SMART" id="SM00347">
    <property type="entry name" value="HTH_MARR"/>
    <property type="match status" value="1"/>
</dbReference>
<gene>
    <name evidence="2" type="ORF">GCM10010831_21400</name>
</gene>
<comment type="caution">
    <text evidence="2">The sequence shown here is derived from an EMBL/GenBank/DDBJ whole genome shotgun (WGS) entry which is preliminary data.</text>
</comment>
<dbReference type="InterPro" id="IPR036390">
    <property type="entry name" value="WH_DNA-bd_sf"/>
</dbReference>
<dbReference type="AlphaFoldDB" id="A0A916ZZD3"/>
<reference evidence="2 3" key="1">
    <citation type="journal article" date="2014" name="Int. J. Syst. Evol. Microbiol.">
        <title>Complete genome sequence of Corynebacterium casei LMG S-19264T (=DSM 44701T), isolated from a smear-ripened cheese.</title>
        <authorList>
            <consortium name="US DOE Joint Genome Institute (JGI-PGF)"/>
            <person name="Walter F."/>
            <person name="Albersmeier A."/>
            <person name="Kalinowski J."/>
            <person name="Ruckert C."/>
        </authorList>
    </citation>
    <scope>NUCLEOTIDE SEQUENCE [LARGE SCALE GENOMIC DNA]</scope>
    <source>
        <strain evidence="2 3">CGMCC 1.12925</strain>
    </source>
</reference>
<dbReference type="PROSITE" id="PS50995">
    <property type="entry name" value="HTH_MARR_2"/>
    <property type="match status" value="1"/>
</dbReference>
<dbReference type="PANTHER" id="PTHR33164:SF43">
    <property type="entry name" value="HTH-TYPE TRANSCRIPTIONAL REPRESSOR YETL"/>
    <property type="match status" value="1"/>
</dbReference>
<dbReference type="GO" id="GO:0006950">
    <property type="term" value="P:response to stress"/>
    <property type="evidence" value="ECO:0007669"/>
    <property type="project" value="TreeGrafter"/>
</dbReference>
<evidence type="ECO:0000313" key="3">
    <source>
        <dbReference type="Proteomes" id="UP000599688"/>
    </source>
</evidence>
<dbReference type="Gene3D" id="1.10.10.10">
    <property type="entry name" value="Winged helix-like DNA-binding domain superfamily/Winged helix DNA-binding domain"/>
    <property type="match status" value="1"/>
</dbReference>
<dbReference type="Proteomes" id="UP000599688">
    <property type="component" value="Unassembled WGS sequence"/>
</dbReference>
<dbReference type="SUPFAM" id="SSF46785">
    <property type="entry name" value="Winged helix' DNA-binding domain"/>
    <property type="match status" value="1"/>
</dbReference>
<accession>A0A916ZZD3</accession>
<dbReference type="InterPro" id="IPR036388">
    <property type="entry name" value="WH-like_DNA-bd_sf"/>
</dbReference>
<protein>
    <submittedName>
        <fullName evidence="2">MarR family transcriptional regulator</fullName>
    </submittedName>
</protein>
<dbReference type="PANTHER" id="PTHR33164">
    <property type="entry name" value="TRANSCRIPTIONAL REGULATOR, MARR FAMILY"/>
    <property type="match status" value="1"/>
</dbReference>
<dbReference type="GO" id="GO:0003700">
    <property type="term" value="F:DNA-binding transcription factor activity"/>
    <property type="evidence" value="ECO:0007669"/>
    <property type="project" value="InterPro"/>
</dbReference>
<name>A0A916ZZD3_9FLAO</name>
<dbReference type="InterPro" id="IPR000835">
    <property type="entry name" value="HTH_MarR-typ"/>
</dbReference>
<proteinExistence type="predicted"/>
<dbReference type="RefSeq" id="WP_188406853.1">
    <property type="nucleotide sequence ID" value="NZ_BMGL01000012.1"/>
</dbReference>
<sequence length="151" mass="17512">MNIEEEIQTKKRLPDYKRALINVIYTGNWITDEMNSVLKPFDISTQQFNVLRILKGREGKTTNLSTIHERMIAKNSNTTRLVDKLVTKDLVDKRICVTNKRKVEIQITKKGLAFLENVNQAVENREKKITASLNIESLEQLSELLTLLRQE</sequence>
<keyword evidence="3" id="KW-1185">Reference proteome</keyword>
<dbReference type="Pfam" id="PF01047">
    <property type="entry name" value="MarR"/>
    <property type="match status" value="1"/>
</dbReference>
<organism evidence="2 3">
    <name type="scientific">Psychroflexus salis</name>
    <dbReference type="NCBI Taxonomy" id="1526574"/>
    <lineage>
        <taxon>Bacteria</taxon>
        <taxon>Pseudomonadati</taxon>
        <taxon>Bacteroidota</taxon>
        <taxon>Flavobacteriia</taxon>
        <taxon>Flavobacteriales</taxon>
        <taxon>Flavobacteriaceae</taxon>
        <taxon>Psychroflexus</taxon>
    </lineage>
</organism>
<feature type="domain" description="HTH marR-type" evidence="1">
    <location>
        <begin position="13"/>
        <end position="150"/>
    </location>
</feature>
<evidence type="ECO:0000259" key="1">
    <source>
        <dbReference type="PROSITE" id="PS50995"/>
    </source>
</evidence>
<dbReference type="InterPro" id="IPR039422">
    <property type="entry name" value="MarR/SlyA-like"/>
</dbReference>
<dbReference type="EMBL" id="BMGL01000012">
    <property type="protein sequence ID" value="GGE19992.1"/>
    <property type="molecule type" value="Genomic_DNA"/>
</dbReference>
<dbReference type="PRINTS" id="PR00598">
    <property type="entry name" value="HTHMARR"/>
</dbReference>
<evidence type="ECO:0000313" key="2">
    <source>
        <dbReference type="EMBL" id="GGE19992.1"/>
    </source>
</evidence>